<keyword evidence="1" id="KW-0472">Membrane</keyword>
<evidence type="ECO:0000313" key="3">
    <source>
        <dbReference type="Proteomes" id="UP001470288"/>
    </source>
</evidence>
<evidence type="ECO:0000256" key="1">
    <source>
        <dbReference type="SAM" id="Phobius"/>
    </source>
</evidence>
<keyword evidence="1" id="KW-1133">Transmembrane helix</keyword>
<dbReference type="EMBL" id="JBBMFC010000016">
    <property type="protein sequence ID" value="MEQ2579128.1"/>
    <property type="molecule type" value="Genomic_DNA"/>
</dbReference>
<comment type="caution">
    <text evidence="2">The sequence shown here is derived from an EMBL/GenBank/DDBJ whole genome shotgun (WGS) entry which is preliminary data.</text>
</comment>
<name>A0ABV1I1R6_9FIRM</name>
<sequence>MKKIKKPVFKKNQIIVTALAAMIAVAGYLNYAGTSFDSSMLTAGSDSVSESDDSDMTADISAEDIYAQTGEEEKTDIASLDEDYEETASADDSVGETVMASSTGGSTVVAEAKVTREQTRSRNKEILMEVINSTNISDSEKQDAIDEMVSMTDAAEKELAAETLLSAQGFEDVVVSISDSGADVVVSSTQVSDAKRAQIEDIVKRKTGIEAANITITPVQAAE</sequence>
<proteinExistence type="predicted"/>
<accession>A0ABV1I1R6</accession>
<organism evidence="2 3">
    <name type="scientific">Hominiventricola aquisgranensis</name>
    <dbReference type="NCBI Taxonomy" id="3133164"/>
    <lineage>
        <taxon>Bacteria</taxon>
        <taxon>Bacillati</taxon>
        <taxon>Bacillota</taxon>
        <taxon>Clostridia</taxon>
        <taxon>Lachnospirales</taxon>
        <taxon>Lachnospiraceae</taxon>
        <taxon>Hominiventricola</taxon>
    </lineage>
</organism>
<keyword evidence="1" id="KW-0812">Transmembrane</keyword>
<reference evidence="2 3" key="1">
    <citation type="submission" date="2024-03" db="EMBL/GenBank/DDBJ databases">
        <title>Human intestinal bacterial collection.</title>
        <authorList>
            <person name="Pauvert C."/>
            <person name="Hitch T.C.A."/>
            <person name="Clavel T."/>
        </authorList>
    </citation>
    <scope>NUCLEOTIDE SEQUENCE [LARGE SCALE GENOMIC DNA]</scope>
    <source>
        <strain evidence="2 3">CLA-AA-H78B</strain>
    </source>
</reference>
<gene>
    <name evidence="2" type="ORF">WMO62_09840</name>
</gene>
<dbReference type="Proteomes" id="UP001470288">
    <property type="component" value="Unassembled WGS sequence"/>
</dbReference>
<dbReference type="Gene3D" id="1.10.287.4300">
    <property type="entry name" value="Stage III sporulation protein AH-like"/>
    <property type="match status" value="1"/>
</dbReference>
<protein>
    <submittedName>
        <fullName evidence="2">SpoIIIAH-like family protein</fullName>
    </submittedName>
</protein>
<keyword evidence="3" id="KW-1185">Reference proteome</keyword>
<dbReference type="RefSeq" id="WP_349144549.1">
    <property type="nucleotide sequence ID" value="NZ_JBBMFC010000016.1"/>
</dbReference>
<dbReference type="InterPro" id="IPR024232">
    <property type="entry name" value="SpoIIIAH"/>
</dbReference>
<evidence type="ECO:0000313" key="2">
    <source>
        <dbReference type="EMBL" id="MEQ2579128.1"/>
    </source>
</evidence>
<feature type="transmembrane region" description="Helical" evidence="1">
    <location>
        <begin position="12"/>
        <end position="31"/>
    </location>
</feature>
<dbReference type="InterPro" id="IPR038503">
    <property type="entry name" value="SpoIIIAH_sf"/>
</dbReference>
<dbReference type="Pfam" id="PF12685">
    <property type="entry name" value="SpoIIIAH"/>
    <property type="match status" value="1"/>
</dbReference>